<reference evidence="1" key="1">
    <citation type="thesis" date="2021" institute="BYU ScholarsArchive" country="Provo, UT, USA">
        <title>Applications of and Algorithms for Genome Assembly and Genomic Analyses with an Emphasis on Marine Teleosts.</title>
        <authorList>
            <person name="Pickett B.D."/>
        </authorList>
    </citation>
    <scope>NUCLEOTIDE SEQUENCE</scope>
    <source>
        <strain evidence="1">HI-2016</strain>
    </source>
</reference>
<sequence>MIALQDKRTNPFLLHVRPRAAHSQIQIQTGEPLMWIHCLLLATACTTTLSQEPTGL</sequence>
<dbReference type="AlphaFoldDB" id="A0A8T2PNV4"/>
<dbReference type="Proteomes" id="UP000824540">
    <property type="component" value="Unassembled WGS sequence"/>
</dbReference>
<comment type="caution">
    <text evidence="1">The sequence shown here is derived from an EMBL/GenBank/DDBJ whole genome shotgun (WGS) entry which is preliminary data.</text>
</comment>
<protein>
    <submittedName>
        <fullName evidence="1">Uncharacterized protein</fullName>
    </submittedName>
</protein>
<evidence type="ECO:0000313" key="2">
    <source>
        <dbReference type="Proteomes" id="UP000824540"/>
    </source>
</evidence>
<proteinExistence type="predicted"/>
<gene>
    <name evidence="1" type="ORF">JZ751_017494</name>
</gene>
<name>A0A8T2PNV4_9TELE</name>
<dbReference type="OrthoDB" id="10063592at2759"/>
<evidence type="ECO:0000313" key="1">
    <source>
        <dbReference type="EMBL" id="KAG9352918.1"/>
    </source>
</evidence>
<dbReference type="EMBL" id="JAFBMS010000004">
    <property type="protein sequence ID" value="KAG9352918.1"/>
    <property type="molecule type" value="Genomic_DNA"/>
</dbReference>
<accession>A0A8T2PNV4</accession>
<organism evidence="1 2">
    <name type="scientific">Albula glossodonta</name>
    <name type="common">roundjaw bonefish</name>
    <dbReference type="NCBI Taxonomy" id="121402"/>
    <lineage>
        <taxon>Eukaryota</taxon>
        <taxon>Metazoa</taxon>
        <taxon>Chordata</taxon>
        <taxon>Craniata</taxon>
        <taxon>Vertebrata</taxon>
        <taxon>Euteleostomi</taxon>
        <taxon>Actinopterygii</taxon>
        <taxon>Neopterygii</taxon>
        <taxon>Teleostei</taxon>
        <taxon>Albuliformes</taxon>
        <taxon>Albulidae</taxon>
        <taxon>Albula</taxon>
    </lineage>
</organism>
<keyword evidence="2" id="KW-1185">Reference proteome</keyword>